<protein>
    <submittedName>
        <fullName evidence="1">Uncharacterized protein</fullName>
    </submittedName>
</protein>
<dbReference type="EMBL" id="CP137640">
    <property type="protein sequence ID" value="WVX81057.1"/>
    <property type="molecule type" value="Genomic_DNA"/>
</dbReference>
<accession>A0ABZ2CCL7</accession>
<keyword evidence="2" id="KW-1185">Reference proteome</keyword>
<reference evidence="1 2" key="1">
    <citation type="submission" date="2023-10" db="EMBL/GenBank/DDBJ databases">
        <title>Niallia locisalis sp.nov. isolated from a salt pond sample.</title>
        <authorList>
            <person name="Li X.-J."/>
            <person name="Dong L."/>
        </authorList>
    </citation>
    <scope>NUCLEOTIDE SEQUENCE [LARGE SCALE GENOMIC DNA]</scope>
    <source>
        <strain evidence="1 2">DSM 29761</strain>
    </source>
</reference>
<proteinExistence type="predicted"/>
<sequence>MQVVIYRSLKGNFQSEAYEWWKIFANLLGFMIDEHNTENTSTITVYQDETTASFTIYKSESNPHLRLDYLRLEPANPQLVQLIDYLIKDMNLSGEKHLIHESVRTCIFFHKGKVVDTVHRNESPKFELLLMRETIFGHVHLSLDRMIEFQRLGQLDKVADIKETLEVYRECLNQLTEQINNAG</sequence>
<organism evidence="1 2">
    <name type="scientific">Niallia oryzisoli</name>
    <dbReference type="NCBI Taxonomy" id="1737571"/>
    <lineage>
        <taxon>Bacteria</taxon>
        <taxon>Bacillati</taxon>
        <taxon>Bacillota</taxon>
        <taxon>Bacilli</taxon>
        <taxon>Bacillales</taxon>
        <taxon>Bacillaceae</taxon>
        <taxon>Niallia</taxon>
    </lineage>
</organism>
<name>A0ABZ2CCL7_9BACI</name>
<evidence type="ECO:0000313" key="1">
    <source>
        <dbReference type="EMBL" id="WVX81057.1"/>
    </source>
</evidence>
<dbReference type="RefSeq" id="WP_338449987.1">
    <property type="nucleotide sequence ID" value="NZ_CP137640.1"/>
</dbReference>
<evidence type="ECO:0000313" key="2">
    <source>
        <dbReference type="Proteomes" id="UP001357223"/>
    </source>
</evidence>
<dbReference type="Proteomes" id="UP001357223">
    <property type="component" value="Chromosome"/>
</dbReference>
<gene>
    <name evidence="1" type="ORF">R4Z09_28250</name>
</gene>